<feature type="compositionally biased region" description="Pro residues" evidence="1">
    <location>
        <begin position="475"/>
        <end position="491"/>
    </location>
</feature>
<reference evidence="2 3" key="1">
    <citation type="submission" date="2019-04" db="EMBL/GenBank/DDBJ databases">
        <title>Streptomyces oryziradicis sp. nov., a novel actinomycete isolated from rhizosphere soil of rice (Oryza sativa L.).</title>
        <authorList>
            <person name="Li C."/>
        </authorList>
    </citation>
    <scope>NUCLEOTIDE SEQUENCE [LARGE SCALE GENOMIC DNA]</scope>
    <source>
        <strain evidence="2 3">NEAU-C40</strain>
    </source>
</reference>
<protein>
    <submittedName>
        <fullName evidence="2">Uncharacterized protein</fullName>
    </submittedName>
</protein>
<comment type="caution">
    <text evidence="2">The sequence shown here is derived from an EMBL/GenBank/DDBJ whole genome shotgun (WGS) entry which is preliminary data.</text>
</comment>
<evidence type="ECO:0000256" key="1">
    <source>
        <dbReference type="SAM" id="MobiDB-lite"/>
    </source>
</evidence>
<organism evidence="2 3">
    <name type="scientific">Actinacidiphila oryziradicis</name>
    <dbReference type="NCBI Taxonomy" id="2571141"/>
    <lineage>
        <taxon>Bacteria</taxon>
        <taxon>Bacillati</taxon>
        <taxon>Actinomycetota</taxon>
        <taxon>Actinomycetes</taxon>
        <taxon>Kitasatosporales</taxon>
        <taxon>Streptomycetaceae</taxon>
        <taxon>Actinacidiphila</taxon>
    </lineage>
</organism>
<keyword evidence="3" id="KW-1185">Reference proteome</keyword>
<name>A0A4U0S8Z4_9ACTN</name>
<evidence type="ECO:0000313" key="3">
    <source>
        <dbReference type="Proteomes" id="UP000305778"/>
    </source>
</evidence>
<feature type="compositionally biased region" description="Low complexity" evidence="1">
    <location>
        <begin position="526"/>
        <end position="536"/>
    </location>
</feature>
<feature type="compositionally biased region" description="Basic and acidic residues" evidence="1">
    <location>
        <begin position="12"/>
        <end position="23"/>
    </location>
</feature>
<feature type="region of interest" description="Disordered" evidence="1">
    <location>
        <begin position="471"/>
        <end position="541"/>
    </location>
</feature>
<feature type="compositionally biased region" description="Basic residues" evidence="1">
    <location>
        <begin position="1"/>
        <end position="11"/>
    </location>
</feature>
<feature type="compositionally biased region" description="Low complexity" evidence="1">
    <location>
        <begin position="492"/>
        <end position="519"/>
    </location>
</feature>
<dbReference type="OrthoDB" id="3320501at2"/>
<proteinExistence type="predicted"/>
<dbReference type="EMBL" id="SUMC01000049">
    <property type="protein sequence ID" value="TKA04707.1"/>
    <property type="molecule type" value="Genomic_DNA"/>
</dbReference>
<feature type="region of interest" description="Disordered" evidence="1">
    <location>
        <begin position="1"/>
        <end position="34"/>
    </location>
</feature>
<dbReference type="RefSeq" id="WP_136728225.1">
    <property type="nucleotide sequence ID" value="NZ_SUMC01000049.1"/>
</dbReference>
<feature type="region of interest" description="Disordered" evidence="1">
    <location>
        <begin position="768"/>
        <end position="791"/>
    </location>
</feature>
<accession>A0A4U0S8Z4</accession>
<dbReference type="AlphaFoldDB" id="A0A4U0S8Z4"/>
<dbReference type="Proteomes" id="UP000305778">
    <property type="component" value="Unassembled WGS sequence"/>
</dbReference>
<evidence type="ECO:0000313" key="2">
    <source>
        <dbReference type="EMBL" id="TKA04707.1"/>
    </source>
</evidence>
<sequence>MRRRFTVLPRRKTGDGSPERNPERPGAVEPAGDGEDAVHVEEIDGIHLLRTFGGPSPDPMSVAELGYAMPSEAGSATIVVSLDSERAWPWLVGLLDSLRATGASEVRLVMSGAAADRQDRPAVARWIADEWDMRVIAPDGVALLVPGGSLFVPEHAERPQAVRDRNRGWWCFAPGEEPEPLGRQLPAPSWQAEVERLAATAAGGTVVHRIPAGVLLRPEGAAPPLPGDLSFAVPVSTGRPVVIVGAPGDEGDVPAHGVLDVLAALPPSLRSAVRLAPGNPTDLLPTAQLAANKLGFEVEVLTGSPLMADDSPTGTAGHRVRAVLIGADGTPTWRPFVESVVCRPSGDGGSRAPRLLRWQPPVSGIGTAHAGVVRLPDGWQVAVTRAGLRICRANGARISLAGRPVDADAPAIELGTPGEPLDGPAMSALGRLLDGLGEDVRERAVLHVYGHCGGEQMRELSRVMASHGIRRLRTMPPPPSPSRVTPPPPSPSTRIPMAGDTPAPTAVPSGAAASPAADPVAPPSPRRLAAPLLLSPDHNSEGADRKAFRALADPVWEQHSAAVSRALTQMPDPRPPERTDLVAVHLYLSSPDGPFSHRKLAEALRAGDPRVRPYAACLTSGLCHLPPYRGAVVRGGVPAASGGSSGKQFEPVPGRVLRTPEPVSALPADTAGPAATTRYAIWSFTGRRVNPLLSGTTEATPTAPDEIVFGPGTAFRVLDVREVGGSALVLLRELPPAAIRTAASAPPDGPEDQDRAVLARLTEALEQRVPAGSRGRAAHWPERCSGPVGWE</sequence>
<dbReference type="Gene3D" id="3.90.176.10">
    <property type="entry name" value="Toxin ADP-ribosyltransferase, Chain A, domain 1"/>
    <property type="match status" value="1"/>
</dbReference>
<gene>
    <name evidence="2" type="ORF">FCI23_35140</name>
</gene>